<protein>
    <submittedName>
        <fullName evidence="1">Uncharacterized protein</fullName>
    </submittedName>
</protein>
<gene>
    <name evidence="1" type="ORF">N0V89_004181</name>
</gene>
<dbReference type="OrthoDB" id="4708870at2759"/>
<dbReference type="AlphaFoldDB" id="A0A9W8XRC8"/>
<sequence length="249" mass="28390">MRALYKLFKHVVVPTEMPAKPDYGDIDFLVSGFLLAPPGAALDWQRMVARVKDAFGTPHGKRGYLNPDVMFFAIPKPGEEHVWIQIDIKVCDAADDHAFAWNQVQLDYASGLKMLGSQIKPLGLTISPTGLHIRVAEMEATNLPGSLVCVTKQPADVLKILGLDKRFLYHGFATTEEIYRYFASTWVFNPAHYAARLEESKYRDHLEDRSGPWVSFVTEWLPQYYPGYRLPDQDISLDEWRKNMRGRDA</sequence>
<dbReference type="GeneID" id="80907711"/>
<keyword evidence="2" id="KW-1185">Reference proteome</keyword>
<comment type="caution">
    <text evidence="1">The sequence shown here is derived from an EMBL/GenBank/DDBJ whole genome shotgun (WGS) entry which is preliminary data.</text>
</comment>
<dbReference type="Proteomes" id="UP001140513">
    <property type="component" value="Unassembled WGS sequence"/>
</dbReference>
<evidence type="ECO:0000313" key="2">
    <source>
        <dbReference type="Proteomes" id="UP001140513"/>
    </source>
</evidence>
<organism evidence="1 2">
    <name type="scientific">Didymosphaeria variabile</name>
    <dbReference type="NCBI Taxonomy" id="1932322"/>
    <lineage>
        <taxon>Eukaryota</taxon>
        <taxon>Fungi</taxon>
        <taxon>Dikarya</taxon>
        <taxon>Ascomycota</taxon>
        <taxon>Pezizomycotina</taxon>
        <taxon>Dothideomycetes</taxon>
        <taxon>Pleosporomycetidae</taxon>
        <taxon>Pleosporales</taxon>
        <taxon>Massarineae</taxon>
        <taxon>Didymosphaeriaceae</taxon>
        <taxon>Didymosphaeria</taxon>
    </lineage>
</organism>
<name>A0A9W8XRC8_9PLEO</name>
<dbReference type="RefSeq" id="XP_056073277.1">
    <property type="nucleotide sequence ID" value="XM_056212969.1"/>
</dbReference>
<accession>A0A9W8XRC8</accession>
<evidence type="ECO:0000313" key="1">
    <source>
        <dbReference type="EMBL" id="KAJ4356151.1"/>
    </source>
</evidence>
<reference evidence="1" key="1">
    <citation type="submission" date="2022-10" db="EMBL/GenBank/DDBJ databases">
        <title>Tapping the CABI collections for fungal endophytes: first genome assemblies for Collariella, Neodidymelliopsis, Ascochyta clinopodiicola, Didymella pomorum, Didymosphaeria variabile, Neocosmospora piperis and Neocucurbitaria cava.</title>
        <authorList>
            <person name="Hill R."/>
        </authorList>
    </citation>
    <scope>NUCLEOTIDE SEQUENCE</scope>
    <source>
        <strain evidence="1">IMI 356815</strain>
    </source>
</reference>
<proteinExistence type="predicted"/>
<dbReference type="EMBL" id="JAPEUX010000003">
    <property type="protein sequence ID" value="KAJ4356151.1"/>
    <property type="molecule type" value="Genomic_DNA"/>
</dbReference>